<organism evidence="9 10">
    <name type="scientific">Cannabis sativa</name>
    <name type="common">Hemp</name>
    <name type="synonym">Marijuana</name>
    <dbReference type="NCBI Taxonomy" id="3483"/>
    <lineage>
        <taxon>Eukaryota</taxon>
        <taxon>Viridiplantae</taxon>
        <taxon>Streptophyta</taxon>
        <taxon>Embryophyta</taxon>
        <taxon>Tracheophyta</taxon>
        <taxon>Spermatophyta</taxon>
        <taxon>Magnoliopsida</taxon>
        <taxon>eudicotyledons</taxon>
        <taxon>Gunneridae</taxon>
        <taxon>Pentapetalae</taxon>
        <taxon>rosids</taxon>
        <taxon>fabids</taxon>
        <taxon>Rosales</taxon>
        <taxon>Cannabaceae</taxon>
        <taxon>Cannabis</taxon>
    </lineage>
</organism>
<dbReference type="InterPro" id="IPR037269">
    <property type="entry name" value="PSII_PsbM_sf"/>
</dbReference>
<comment type="subcellular location">
    <subcellularLocation>
        <location evidence="1">Membrane</location>
        <topology evidence="1">Single-pass membrane protein</topology>
    </subcellularLocation>
</comment>
<evidence type="ECO:0000256" key="5">
    <source>
        <dbReference type="ARBA" id="ARBA00022989"/>
    </source>
</evidence>
<dbReference type="PANTHER" id="PTHR35774:SF1">
    <property type="entry name" value="PHOTOSYSTEM II REACTION CENTER PROTEIN M"/>
    <property type="match status" value="1"/>
</dbReference>
<protein>
    <submittedName>
        <fullName evidence="9">Uncharacterized protein</fullName>
    </submittedName>
</protein>
<feature type="transmembrane region" description="Helical" evidence="8">
    <location>
        <begin position="172"/>
        <end position="197"/>
    </location>
</feature>
<evidence type="ECO:0000313" key="9">
    <source>
        <dbReference type="EMBL" id="KAF4402745.1"/>
    </source>
</evidence>
<dbReference type="SUPFAM" id="SSF161033">
    <property type="entry name" value="Photosystem II reaction center protein M, PsbM"/>
    <property type="match status" value="1"/>
</dbReference>
<comment type="caution">
    <text evidence="9">The sequence shown here is derived from an EMBL/GenBank/DDBJ whole genome shotgun (WGS) entry which is preliminary data.</text>
</comment>
<gene>
    <name evidence="9" type="ORF">G4B88_010197</name>
</gene>
<evidence type="ECO:0000256" key="4">
    <source>
        <dbReference type="ARBA" id="ARBA00022692"/>
    </source>
</evidence>
<evidence type="ECO:0000256" key="2">
    <source>
        <dbReference type="ARBA" id="ARBA00022469"/>
    </source>
</evidence>
<evidence type="ECO:0000313" key="10">
    <source>
        <dbReference type="Proteomes" id="UP000583929"/>
    </source>
</evidence>
<dbReference type="GO" id="GO:0009523">
    <property type="term" value="C:photosystem II"/>
    <property type="evidence" value="ECO:0007669"/>
    <property type="project" value="UniProtKB-KW"/>
</dbReference>
<dbReference type="GO" id="GO:0005737">
    <property type="term" value="C:cytoplasm"/>
    <property type="evidence" value="ECO:0007669"/>
    <property type="project" value="UniProtKB-ARBA"/>
</dbReference>
<dbReference type="GO" id="GO:0019684">
    <property type="term" value="P:photosynthesis, light reaction"/>
    <property type="evidence" value="ECO:0007669"/>
    <property type="project" value="InterPro"/>
</dbReference>
<reference evidence="9 10" key="1">
    <citation type="journal article" date="2020" name="bioRxiv">
        <title>Sequence and annotation of 42 cannabis genomes reveals extensive copy number variation in cannabinoid synthesis and pathogen resistance genes.</title>
        <authorList>
            <person name="Mckernan K.J."/>
            <person name="Helbert Y."/>
            <person name="Kane L.T."/>
            <person name="Ebling H."/>
            <person name="Zhang L."/>
            <person name="Liu B."/>
            <person name="Eaton Z."/>
            <person name="Mclaughlin S."/>
            <person name="Kingan S."/>
            <person name="Baybayan P."/>
            <person name="Concepcion G."/>
            <person name="Jordan M."/>
            <person name="Riva A."/>
            <person name="Barbazuk W."/>
            <person name="Harkins T."/>
        </authorList>
    </citation>
    <scope>NUCLEOTIDE SEQUENCE [LARGE SCALE GENOMIC DNA]</scope>
    <source>
        <strain evidence="10">cv. Jamaican Lion 4</strain>
        <tissue evidence="9">Leaf</tissue>
    </source>
</reference>
<evidence type="ECO:0000256" key="6">
    <source>
        <dbReference type="ARBA" id="ARBA00023136"/>
    </source>
</evidence>
<feature type="non-terminal residue" evidence="9">
    <location>
        <position position="1"/>
    </location>
</feature>
<dbReference type="NCBIfam" id="TIGR03038">
    <property type="entry name" value="PS_II_psbM"/>
    <property type="match status" value="1"/>
</dbReference>
<evidence type="ECO:0000256" key="1">
    <source>
        <dbReference type="ARBA" id="ARBA00004167"/>
    </source>
</evidence>
<proteinExistence type="inferred from homology"/>
<name>A0A7J6I6C6_CANSA</name>
<dbReference type="HAMAP" id="MF_00438">
    <property type="entry name" value="PSII_PsbM"/>
    <property type="match status" value="1"/>
</dbReference>
<keyword evidence="10" id="KW-1185">Reference proteome</keyword>
<keyword evidence="5 8" id="KW-1133">Transmembrane helix</keyword>
<accession>A0A7J6I6C6</accession>
<dbReference type="EMBL" id="JAATIQ010000006">
    <property type="protein sequence ID" value="KAF4402745.1"/>
    <property type="molecule type" value="Genomic_DNA"/>
</dbReference>
<evidence type="ECO:0000256" key="3">
    <source>
        <dbReference type="ARBA" id="ARBA00022531"/>
    </source>
</evidence>
<sequence length="214" mass="25196">SWRSDKYAPIVWQFRTSLFQGGSGDSTSHGGRVLRKEVDRRLSLSLDSRVDARALQYVYAGSNPSRPNNLPICHERRNHLLFSINAQYQSKKSNRKFFYSDISYPYRYRNLLLNSTWIKDPPMLYYSILDDESICQILLFMILIRFHYIEILNPELFRIKEKRNDEIMEVNILAFIATALFILLPTAFLLIIFLICLDSNQSEMTARLLLLLRF</sequence>
<evidence type="ECO:0000256" key="8">
    <source>
        <dbReference type="SAM" id="Phobius"/>
    </source>
</evidence>
<keyword evidence="4 8" id="KW-0812">Transmembrane</keyword>
<keyword evidence="3" id="KW-0602">Photosynthesis</keyword>
<dbReference type="Proteomes" id="UP000583929">
    <property type="component" value="Unassembled WGS sequence"/>
</dbReference>
<keyword evidence="7" id="KW-0604">Photosystem II</keyword>
<dbReference type="AlphaFoldDB" id="A0A7J6I6C6"/>
<dbReference type="InterPro" id="IPR007826">
    <property type="entry name" value="PSII_PsbM"/>
</dbReference>
<keyword evidence="6 8" id="KW-0472">Membrane</keyword>
<dbReference type="Pfam" id="PF05151">
    <property type="entry name" value="PsbM"/>
    <property type="match status" value="1"/>
</dbReference>
<keyword evidence="2" id="KW-0674">Reaction center</keyword>
<dbReference type="PANTHER" id="PTHR35774">
    <property type="entry name" value="PHOTOSYSTEM II REACTION CENTER PROTEIN M"/>
    <property type="match status" value="1"/>
</dbReference>
<evidence type="ECO:0000256" key="7">
    <source>
        <dbReference type="ARBA" id="ARBA00023276"/>
    </source>
</evidence>